<keyword evidence="3" id="KW-1185">Reference proteome</keyword>
<gene>
    <name evidence="2" type="ORF">GCM10010124_39790</name>
</gene>
<comment type="caution">
    <text evidence="2">The sequence shown here is derived from an EMBL/GenBank/DDBJ whole genome shotgun (WGS) entry which is preliminary data.</text>
</comment>
<protein>
    <submittedName>
        <fullName evidence="2">Uncharacterized protein</fullName>
    </submittedName>
</protein>
<reference evidence="2" key="1">
    <citation type="journal article" date="2014" name="Int. J. Syst. Evol. Microbiol.">
        <title>Complete genome sequence of Corynebacterium casei LMG S-19264T (=DSM 44701T), isolated from a smear-ripened cheese.</title>
        <authorList>
            <consortium name="US DOE Joint Genome Institute (JGI-PGF)"/>
            <person name="Walter F."/>
            <person name="Albersmeier A."/>
            <person name="Kalinowski J."/>
            <person name="Ruckert C."/>
        </authorList>
    </citation>
    <scope>NUCLEOTIDE SEQUENCE</scope>
    <source>
        <strain evidence="2">JCM 3091</strain>
    </source>
</reference>
<reference evidence="2" key="2">
    <citation type="submission" date="2020-09" db="EMBL/GenBank/DDBJ databases">
        <authorList>
            <person name="Sun Q."/>
            <person name="Ohkuma M."/>
        </authorList>
    </citation>
    <scope>NUCLEOTIDE SEQUENCE</scope>
    <source>
        <strain evidence="2">JCM 3091</strain>
    </source>
</reference>
<dbReference type="GO" id="GO:0003677">
    <property type="term" value="F:DNA binding"/>
    <property type="evidence" value="ECO:0007669"/>
    <property type="project" value="InterPro"/>
</dbReference>
<evidence type="ECO:0000256" key="1">
    <source>
        <dbReference type="SAM" id="MobiDB-lite"/>
    </source>
</evidence>
<sequence length="445" mass="49284">MIDIDNVTPDHEGRSVAGLFRAGERRTLAARCSHQTKRQSAYLADSGGQGRTPSMSTAQPEPRQRRLFSPTAGLRRSRGWSQSRLAREFQVLGERLGLPVPAALPTVIKQISRIERGATVLPDDMYLRLWCAAFDAAPAELFGQLGGAPAADVLVESHKFIPALVGPGQIARLTSGGGYADAQHGWTQCRYRSLATTGARLYLWPFGVAVVHLREQLRMGSIAELAAWRRSTYATSRNWAESVLREVTGDPRIISPYVFSLYWLHRAAWRAERLDSAVRLLAMPSVLLDRAGCAADEATLRTRAEALERVLLRDGDVHRPDLTSFGVRGVSVGYASWSGVAYHPVAAQQALTIGELVACQLSVQAIWCYTHEILRQVEEGRDPAVPAEYGWRYLRGLRWRVGVPRPREDGQHHSLRDAVLDTSGLTRQLDAVVEVLRETERGPSR</sequence>
<evidence type="ECO:0000313" key="3">
    <source>
        <dbReference type="Proteomes" id="UP000662200"/>
    </source>
</evidence>
<evidence type="ECO:0000313" key="2">
    <source>
        <dbReference type="EMBL" id="GGK43010.1"/>
    </source>
</evidence>
<dbReference type="InterPro" id="IPR010982">
    <property type="entry name" value="Lambda_DNA-bd_dom_sf"/>
</dbReference>
<dbReference type="EMBL" id="BMQC01000024">
    <property type="protein sequence ID" value="GGK43010.1"/>
    <property type="molecule type" value="Genomic_DNA"/>
</dbReference>
<dbReference type="AlphaFoldDB" id="A0A8J3BS48"/>
<accession>A0A8J3BS48</accession>
<dbReference type="Gene3D" id="1.10.260.40">
    <property type="entry name" value="lambda repressor-like DNA-binding domains"/>
    <property type="match status" value="1"/>
</dbReference>
<organism evidence="2 3">
    <name type="scientific">Pilimelia terevasa</name>
    <dbReference type="NCBI Taxonomy" id="53372"/>
    <lineage>
        <taxon>Bacteria</taxon>
        <taxon>Bacillati</taxon>
        <taxon>Actinomycetota</taxon>
        <taxon>Actinomycetes</taxon>
        <taxon>Micromonosporales</taxon>
        <taxon>Micromonosporaceae</taxon>
        <taxon>Pilimelia</taxon>
    </lineage>
</organism>
<proteinExistence type="predicted"/>
<feature type="region of interest" description="Disordered" evidence="1">
    <location>
        <begin position="38"/>
        <end position="65"/>
    </location>
</feature>
<dbReference type="Proteomes" id="UP000662200">
    <property type="component" value="Unassembled WGS sequence"/>
</dbReference>
<dbReference type="RefSeq" id="WP_229789938.1">
    <property type="nucleotide sequence ID" value="NZ_BMQC01000024.1"/>
</dbReference>
<dbReference type="CDD" id="cd00093">
    <property type="entry name" value="HTH_XRE"/>
    <property type="match status" value="1"/>
</dbReference>
<name>A0A8J3BS48_9ACTN</name>
<dbReference type="InterPro" id="IPR001387">
    <property type="entry name" value="Cro/C1-type_HTH"/>
</dbReference>